<organism evidence="2 3">
    <name type="scientific">Hoeflea ulvae</name>
    <dbReference type="NCBI Taxonomy" id="2983764"/>
    <lineage>
        <taxon>Bacteria</taxon>
        <taxon>Pseudomonadati</taxon>
        <taxon>Pseudomonadota</taxon>
        <taxon>Alphaproteobacteria</taxon>
        <taxon>Hyphomicrobiales</taxon>
        <taxon>Rhizobiaceae</taxon>
        <taxon>Hoeflea</taxon>
    </lineage>
</organism>
<protein>
    <submittedName>
        <fullName evidence="2">TerB family tellurite resistance protein</fullName>
    </submittedName>
</protein>
<dbReference type="InterPro" id="IPR007791">
    <property type="entry name" value="DjlA_N"/>
</dbReference>
<feature type="domain" description="Co-chaperone DjlA N-terminal" evidence="1">
    <location>
        <begin position="23"/>
        <end position="130"/>
    </location>
</feature>
<dbReference type="Gene3D" id="1.10.3680.10">
    <property type="entry name" value="TerB-like"/>
    <property type="match status" value="1"/>
</dbReference>
<evidence type="ECO:0000259" key="1">
    <source>
        <dbReference type="Pfam" id="PF05099"/>
    </source>
</evidence>
<evidence type="ECO:0000313" key="2">
    <source>
        <dbReference type="EMBL" id="MCY0095893.1"/>
    </source>
</evidence>
<accession>A0ABT3YJ10</accession>
<sequence length="137" mass="15181">MFEPKPEWTGALGKLAENPVALAEVLVLFRMVLADGVVHPSQLTAFERICERQFGISPRDMPELHALLDSPRARLVDAEAFTLLSQLDTEARTALLDDMMRIARAHSDVGTGEDRLIRRTAGLLGLEFEARLGAKEE</sequence>
<keyword evidence="3" id="KW-1185">Reference proteome</keyword>
<proteinExistence type="predicted"/>
<dbReference type="RefSeq" id="WP_267613756.1">
    <property type="nucleotide sequence ID" value="NZ_JAOVZQ010000001.1"/>
</dbReference>
<name>A0ABT3YJ10_9HYPH</name>
<dbReference type="Pfam" id="PF05099">
    <property type="entry name" value="TerB"/>
    <property type="match status" value="1"/>
</dbReference>
<dbReference type="InterPro" id="IPR029024">
    <property type="entry name" value="TerB-like"/>
</dbReference>
<reference evidence="2" key="1">
    <citation type="submission" date="2022-10" db="EMBL/GenBank/DDBJ databases">
        <title>Hoeflea sp. J2-29, isolated from marine algae.</title>
        <authorList>
            <person name="Kristyanto S."/>
            <person name="Kim J.M."/>
            <person name="Jeon C.O."/>
        </authorList>
    </citation>
    <scope>NUCLEOTIDE SEQUENCE</scope>
    <source>
        <strain evidence="2">J2-29</strain>
    </source>
</reference>
<dbReference type="EMBL" id="JAOVZQ010000001">
    <property type="protein sequence ID" value="MCY0095893.1"/>
    <property type="molecule type" value="Genomic_DNA"/>
</dbReference>
<evidence type="ECO:0000313" key="3">
    <source>
        <dbReference type="Proteomes" id="UP001081283"/>
    </source>
</evidence>
<comment type="caution">
    <text evidence="2">The sequence shown here is derived from an EMBL/GenBank/DDBJ whole genome shotgun (WGS) entry which is preliminary data.</text>
</comment>
<dbReference type="CDD" id="cd07177">
    <property type="entry name" value="terB_like"/>
    <property type="match status" value="1"/>
</dbReference>
<dbReference type="SUPFAM" id="SSF158682">
    <property type="entry name" value="TerB-like"/>
    <property type="match status" value="1"/>
</dbReference>
<dbReference type="Proteomes" id="UP001081283">
    <property type="component" value="Unassembled WGS sequence"/>
</dbReference>
<gene>
    <name evidence="2" type="ORF">OEG82_17990</name>
</gene>